<organism evidence="1 2">
    <name type="scientific">Brevibacterium iodinum ATCC 49514</name>
    <dbReference type="NCBI Taxonomy" id="1255616"/>
    <lineage>
        <taxon>Bacteria</taxon>
        <taxon>Bacillati</taxon>
        <taxon>Actinomycetota</taxon>
        <taxon>Actinomycetes</taxon>
        <taxon>Micrococcales</taxon>
        <taxon>Brevibacteriaceae</taxon>
        <taxon>Brevibacterium</taxon>
    </lineage>
</organism>
<reference evidence="2" key="1">
    <citation type="submission" date="2017-03" db="EMBL/GenBank/DDBJ databases">
        <authorList>
            <person name="Monnet C."/>
        </authorList>
    </citation>
    <scope>NUCLEOTIDE SEQUENCE [LARGE SCALE GENOMIC DNA]</scope>
    <source>
        <strain evidence="2">ATCC 49514</strain>
    </source>
</reference>
<protein>
    <submittedName>
        <fullName evidence="1">Uncharacterized protein</fullName>
    </submittedName>
</protein>
<dbReference type="AlphaFoldDB" id="A0A2H1IHI3"/>
<evidence type="ECO:0000313" key="1">
    <source>
        <dbReference type="EMBL" id="SMX74645.1"/>
    </source>
</evidence>
<evidence type="ECO:0000313" key="2">
    <source>
        <dbReference type="Proteomes" id="UP000234382"/>
    </source>
</evidence>
<dbReference type="EMBL" id="FXYX01000004">
    <property type="protein sequence ID" value="SMX74645.1"/>
    <property type="molecule type" value="Genomic_DNA"/>
</dbReference>
<dbReference type="Proteomes" id="UP000234382">
    <property type="component" value="Unassembled WGS sequence"/>
</dbReference>
<proteinExistence type="predicted"/>
<accession>A0A2H1IHI3</accession>
<sequence>MSSSPSQGRRPGLHPALSTRQGFALLEKAESVRNLLRDSVEAIRSLRVVSLHGDGVFTLGSIGVEKAMKVMLGCNEVEASGLWPSKKRLKDDWGHDIQTLSQLLDTAIERGLARTTHTGYAETLATRISESTALPLLFATFARYGKSGRFHHLDVLATNEPGSDDPPSEYWGRVEFHVRTTEPEFADIPYGDNQALDEYEARLRGYIADELEAWWFCVHRLGVQGCFGDLGKKIGWEIREPGRPEPPIVRS</sequence>
<gene>
    <name evidence="1" type="ORF">BI49514_00947</name>
</gene>
<name>A0A2H1IHI3_9MICO</name>
<keyword evidence="2" id="KW-1185">Reference proteome</keyword>